<dbReference type="OrthoDB" id="795331at2"/>
<reference evidence="3" key="2">
    <citation type="submission" date="2012-03" db="EMBL/GenBank/DDBJ databases">
        <title>Complete genome sequence of Flavobacterium indicum GPTSA100-9T, isolated from warm spring water.</title>
        <authorList>
            <person name="Barbier P."/>
            <person name="Houel A."/>
            <person name="Loux V."/>
            <person name="Poulain J."/>
            <person name="Bernardet J.-F."/>
            <person name="Touchon M."/>
            <person name="Duchaud E."/>
        </authorList>
    </citation>
    <scope>NUCLEOTIDE SEQUENCE [LARGE SCALE GENOMIC DNA]</scope>
    <source>
        <strain evidence="3">DSM 17447 / CIP 109464 / GPTSA100-9</strain>
    </source>
</reference>
<dbReference type="PROSITE" id="PS51257">
    <property type="entry name" value="PROKAR_LIPOPROTEIN"/>
    <property type="match status" value="1"/>
</dbReference>
<gene>
    <name evidence="2" type="ordered locus">KQS_13400</name>
</gene>
<keyword evidence="2" id="KW-0449">Lipoprotein</keyword>
<feature type="signal peptide" evidence="1">
    <location>
        <begin position="1"/>
        <end position="23"/>
    </location>
</feature>
<dbReference type="RefSeq" id="WP_014389695.1">
    <property type="nucleotide sequence ID" value="NC_017025.1"/>
</dbReference>
<proteinExistence type="predicted"/>
<accession>H8XRZ3</accession>
<feature type="chain" id="PRO_5003616819" evidence="1">
    <location>
        <begin position="24"/>
        <end position="185"/>
    </location>
</feature>
<reference evidence="2 3" key="1">
    <citation type="journal article" date="2012" name="J. Bacteriol.">
        <title>Complete Genome Sequence of Flavobacterium indicum GPSTA100-9T, Isolated from Warm Spring Water.</title>
        <authorList>
            <person name="Barbier P."/>
            <person name="Houel A."/>
            <person name="Loux V."/>
            <person name="Poulain J."/>
            <person name="Bernardet J.F."/>
            <person name="Touchon M."/>
            <person name="Duchaud E."/>
        </authorList>
    </citation>
    <scope>NUCLEOTIDE SEQUENCE [LARGE SCALE GENOMIC DNA]</scope>
    <source>
        <strain evidence="3">DSM 17447 / CIP 109464 / GPTSA100-9</strain>
    </source>
</reference>
<keyword evidence="1" id="KW-0732">Signal</keyword>
<organism evidence="2 3">
    <name type="scientific">Flavobacterium indicum (strain DSM 17447 / CIP 109464 / GPTSA100-9)</name>
    <dbReference type="NCBI Taxonomy" id="1094466"/>
    <lineage>
        <taxon>Bacteria</taxon>
        <taxon>Pseudomonadati</taxon>
        <taxon>Bacteroidota</taxon>
        <taxon>Flavobacteriia</taxon>
        <taxon>Flavobacteriales</taxon>
        <taxon>Flavobacteriaceae</taxon>
        <taxon>Flavobacterium</taxon>
    </lineage>
</organism>
<evidence type="ECO:0000313" key="2">
    <source>
        <dbReference type="EMBL" id="CCG54577.1"/>
    </source>
</evidence>
<evidence type="ECO:0000313" key="3">
    <source>
        <dbReference type="Proteomes" id="UP000007599"/>
    </source>
</evidence>
<dbReference type="KEGG" id="fin:KQS_13400"/>
<name>H8XRZ3_FLAIG</name>
<evidence type="ECO:0000256" key="1">
    <source>
        <dbReference type="SAM" id="SignalP"/>
    </source>
</evidence>
<dbReference type="HOGENOM" id="CLU_1459274_0_0_10"/>
<sequence>MKLLIRIFLVTLLFSLASCSSDSSTTTDGEAQDNTIAAKPMKVRIDSQPYLELRNADGTTNSILSGTAGNYTHVLYGYNEVTNALNRIPITPKEIKISLFVPESSITVGEHLFSSTQQPSDFYGNVGLYKVNGVEETVNTTNGKIVIESYDSSSRLLKGTFLINTNDGTNPNHTFSGTFEYVLSE</sequence>
<keyword evidence="3" id="KW-1185">Reference proteome</keyword>
<dbReference type="Proteomes" id="UP000007599">
    <property type="component" value="Chromosome I"/>
</dbReference>
<dbReference type="PATRIC" id="fig|1094466.5.peg.2625"/>
<dbReference type="AlphaFoldDB" id="H8XRZ3"/>
<protein>
    <submittedName>
        <fullName evidence="2">Hypothetical lipoprotein</fullName>
    </submittedName>
</protein>
<dbReference type="EMBL" id="HE774682">
    <property type="protein sequence ID" value="CCG54577.1"/>
    <property type="molecule type" value="Genomic_DNA"/>
</dbReference>
<dbReference type="eggNOG" id="ENOG50310UH">
    <property type="taxonomic scope" value="Bacteria"/>
</dbReference>
<dbReference type="STRING" id="1094466.KQS_13400"/>